<evidence type="ECO:0000259" key="4">
    <source>
        <dbReference type="PROSITE" id="PS51118"/>
    </source>
</evidence>
<dbReference type="PROSITE" id="PS51118">
    <property type="entry name" value="HTH_HXLR"/>
    <property type="match status" value="1"/>
</dbReference>
<dbReference type="PANTHER" id="PTHR33204:SF29">
    <property type="entry name" value="TRANSCRIPTIONAL REGULATOR"/>
    <property type="match status" value="1"/>
</dbReference>
<evidence type="ECO:0000313" key="6">
    <source>
        <dbReference type="Proteomes" id="UP000614058"/>
    </source>
</evidence>
<organism evidence="5 6">
    <name type="scientific">Kingella bonacorsii</name>
    <dbReference type="NCBI Taxonomy" id="2796361"/>
    <lineage>
        <taxon>Bacteria</taxon>
        <taxon>Pseudomonadati</taxon>
        <taxon>Pseudomonadota</taxon>
        <taxon>Betaproteobacteria</taxon>
        <taxon>Neisseriales</taxon>
        <taxon>Neisseriaceae</taxon>
        <taxon>Kingella</taxon>
    </lineage>
</organism>
<reference evidence="5 6" key="1">
    <citation type="journal article" date="2021" name="Pathogens">
        <title>Isolation and Characterization of Kingella bonacorsii sp. nov., A Novel Kingella Species Detected in a Stable Periodontitis Subject.</title>
        <authorList>
            <person name="Antezack A."/>
            <person name="Boxberger M."/>
            <person name="Rolland C."/>
            <person name="Monnet-Corti V."/>
            <person name="La Scola B."/>
        </authorList>
    </citation>
    <scope>NUCLEOTIDE SEQUENCE [LARGE SCALE GENOMIC DNA]</scope>
    <source>
        <strain evidence="5 6">Marseille-Q4569</strain>
    </source>
</reference>
<gene>
    <name evidence="5" type="ORF">JDW22_08320</name>
</gene>
<dbReference type="EMBL" id="JAEHNZ010000002">
    <property type="protein sequence ID" value="MBK0396576.1"/>
    <property type="molecule type" value="Genomic_DNA"/>
</dbReference>
<evidence type="ECO:0000256" key="2">
    <source>
        <dbReference type="ARBA" id="ARBA00023125"/>
    </source>
</evidence>
<keyword evidence="6" id="KW-1185">Reference proteome</keyword>
<dbReference type="Gene3D" id="1.10.10.10">
    <property type="entry name" value="Winged helix-like DNA-binding domain superfamily/Winged helix DNA-binding domain"/>
    <property type="match status" value="1"/>
</dbReference>
<name>A0ABS1BTH5_9NEIS</name>
<evidence type="ECO:0000256" key="3">
    <source>
        <dbReference type="ARBA" id="ARBA00023163"/>
    </source>
</evidence>
<dbReference type="InterPro" id="IPR002577">
    <property type="entry name" value="HTH_HxlR"/>
</dbReference>
<sequence>MKTECTAECLEANGKRYACTVSLAMDLIGGKWKAVVLYHLQDGAKRFGELHAHLVFATEAVLSRQLKELERDGLVSRTQYGTKPPLKTEYALTELGRTAIPVLQAVTAWGNALALDGGCFQAD</sequence>
<protein>
    <submittedName>
        <fullName evidence="5">Helix-turn-helix transcriptional regulator</fullName>
    </submittedName>
</protein>
<dbReference type="InterPro" id="IPR036388">
    <property type="entry name" value="WH-like_DNA-bd_sf"/>
</dbReference>
<feature type="domain" description="HTH hxlR-type" evidence="4">
    <location>
        <begin position="19"/>
        <end position="118"/>
    </location>
</feature>
<proteinExistence type="predicted"/>
<dbReference type="InterPro" id="IPR036390">
    <property type="entry name" value="WH_DNA-bd_sf"/>
</dbReference>
<keyword evidence="3" id="KW-0804">Transcription</keyword>
<keyword evidence="1" id="KW-0805">Transcription regulation</keyword>
<dbReference type="RefSeq" id="WP_200522626.1">
    <property type="nucleotide sequence ID" value="NZ_JAEHNZ010000002.1"/>
</dbReference>
<dbReference type="Pfam" id="PF01638">
    <property type="entry name" value="HxlR"/>
    <property type="match status" value="1"/>
</dbReference>
<accession>A0ABS1BTH5</accession>
<keyword evidence="2" id="KW-0238">DNA-binding</keyword>
<dbReference type="Proteomes" id="UP000614058">
    <property type="component" value="Unassembled WGS sequence"/>
</dbReference>
<evidence type="ECO:0000256" key="1">
    <source>
        <dbReference type="ARBA" id="ARBA00023015"/>
    </source>
</evidence>
<dbReference type="PANTHER" id="PTHR33204">
    <property type="entry name" value="TRANSCRIPTIONAL REGULATOR, MARR FAMILY"/>
    <property type="match status" value="1"/>
</dbReference>
<dbReference type="SUPFAM" id="SSF46785">
    <property type="entry name" value="Winged helix' DNA-binding domain"/>
    <property type="match status" value="1"/>
</dbReference>
<evidence type="ECO:0000313" key="5">
    <source>
        <dbReference type="EMBL" id="MBK0396576.1"/>
    </source>
</evidence>
<comment type="caution">
    <text evidence="5">The sequence shown here is derived from an EMBL/GenBank/DDBJ whole genome shotgun (WGS) entry which is preliminary data.</text>
</comment>